<organism evidence="1 2">
    <name type="scientific">Peptoniphilus porci</name>
    <dbReference type="NCBI Taxonomy" id="2652280"/>
    <lineage>
        <taxon>Bacteria</taxon>
        <taxon>Bacillati</taxon>
        <taxon>Bacillota</taxon>
        <taxon>Tissierellia</taxon>
        <taxon>Tissierellales</taxon>
        <taxon>Peptoniphilaceae</taxon>
        <taxon>Peptoniphilus</taxon>
    </lineage>
</organism>
<name>A0A1U7LX45_9FIRM</name>
<reference evidence="1 2" key="1">
    <citation type="journal article" date="2016" name="Appl. Environ. Microbiol.">
        <title>Function and Phylogeny of Bacterial Butyryl Coenzyme A:Acetate Transferases and Their Diversity in the Proximal Colon of Swine.</title>
        <authorList>
            <person name="Trachsel J."/>
            <person name="Bayles D.O."/>
            <person name="Looft T."/>
            <person name="Levine U.Y."/>
            <person name="Allen H.K."/>
        </authorList>
    </citation>
    <scope>NUCLEOTIDE SEQUENCE [LARGE SCALE GENOMIC DNA]</scope>
    <source>
        <strain evidence="1 2">35-6-1</strain>
    </source>
</reference>
<gene>
    <name evidence="1" type="ORF">BIV18_09860</name>
</gene>
<dbReference type="Proteomes" id="UP000187166">
    <property type="component" value="Unassembled WGS sequence"/>
</dbReference>
<keyword evidence="2" id="KW-1185">Reference proteome</keyword>
<dbReference type="EMBL" id="MJIH01000008">
    <property type="protein sequence ID" value="OLR61649.1"/>
    <property type="molecule type" value="Genomic_DNA"/>
</dbReference>
<dbReference type="STRING" id="1465756.BIV18_09860"/>
<comment type="caution">
    <text evidence="1">The sequence shown here is derived from an EMBL/GenBank/DDBJ whole genome shotgun (WGS) entry which is preliminary data.</text>
</comment>
<proteinExistence type="predicted"/>
<dbReference type="AlphaFoldDB" id="A0A1U7LX45"/>
<accession>A0A1U7LX45</accession>
<protein>
    <submittedName>
        <fullName evidence="1">Uncharacterized protein</fullName>
    </submittedName>
</protein>
<evidence type="ECO:0000313" key="2">
    <source>
        <dbReference type="Proteomes" id="UP000187166"/>
    </source>
</evidence>
<sequence>MFKLDKGDSDMNKDYLDKLILDFEEDVSNLALGKKANKEGFIGFTELEKHLFRLIYADPSVMKVYSYYEYKKMQRTSDYDVDELLYKPNDEYDITREEEINYILDVMKEILLTYRLSDETKLAYKDPEKYILEVYNKNNPYPVAKENIKSNYACYSDSFIAYFAKNINGEFSSPISLSSPEPEKRIEAYEILEAAIEKSLGQFNKRVYIEKNKRSFLDAYILHPALYIDFRRYISSIIKYRRSDYIREMFKANECSGLNQKFTFTSLEEAGMTYNANSNDSGEGKTLGELVFNADISSDPESQVLFKEYQNISKNEYLPDKIYDELVDLIFNKESLNIVHYYGVLAYYMAYGYVKEKGLDGNTVYGRVLKYYIDSLEKSIDNLAYYVNNNFESEYISEEIDKLQRCMLLNIRQSEVGESLGKNQPVISRAVSEIKRILMYLKANKLIDFNFEELVYNISADRAINQTIATDREYNQFVRRNKELVENVIDIDPESILLLNKKGEVVARAESLDDETSRIRSLKIPKRDEEYCLACDFAIIKSEKTIGKEVYQLCKESGLDIPQEIFTRDNINTKTTYPAIYFEDLEKGLFKEPNLGIAEKYITANKKYAGEENCDFGQTQIRSEFFNPKAMTNNHTVLELRIPTNFRKYYNAKLPEYYNQAGQIALAVEFQ</sequence>
<evidence type="ECO:0000313" key="1">
    <source>
        <dbReference type="EMBL" id="OLR61649.1"/>
    </source>
</evidence>